<accession>A0A9P5PJP5</accession>
<evidence type="ECO:0000313" key="3">
    <source>
        <dbReference type="Proteomes" id="UP000772434"/>
    </source>
</evidence>
<gene>
    <name evidence="2" type="ORF">BDP27DRAFT_1425770</name>
</gene>
<feature type="transmembrane region" description="Helical" evidence="1">
    <location>
        <begin position="33"/>
        <end position="55"/>
    </location>
</feature>
<sequence length="97" mass="11024">MIDIQVALSQTMILAGDLVICWRAWVLLPHDKFWRFVLAMLMICNIGLNIADLILTLVAGEDANTFDFLIQVLDWTYVALSWVVNLTATSLIGWKAW</sequence>
<reference evidence="2" key="1">
    <citation type="submission" date="2020-11" db="EMBL/GenBank/DDBJ databases">
        <authorList>
            <consortium name="DOE Joint Genome Institute"/>
            <person name="Ahrendt S."/>
            <person name="Riley R."/>
            <person name="Andreopoulos W."/>
            <person name="Labutti K."/>
            <person name="Pangilinan J."/>
            <person name="Ruiz-Duenas F.J."/>
            <person name="Barrasa J.M."/>
            <person name="Sanchez-Garcia M."/>
            <person name="Camarero S."/>
            <person name="Miyauchi S."/>
            <person name="Serrano A."/>
            <person name="Linde D."/>
            <person name="Babiker R."/>
            <person name="Drula E."/>
            <person name="Ayuso-Fernandez I."/>
            <person name="Pacheco R."/>
            <person name="Padilla G."/>
            <person name="Ferreira P."/>
            <person name="Barriuso J."/>
            <person name="Kellner H."/>
            <person name="Castanera R."/>
            <person name="Alfaro M."/>
            <person name="Ramirez L."/>
            <person name="Pisabarro A.G."/>
            <person name="Kuo A."/>
            <person name="Tritt A."/>
            <person name="Lipzen A."/>
            <person name="He G."/>
            <person name="Yan M."/>
            <person name="Ng V."/>
            <person name="Cullen D."/>
            <person name="Martin F."/>
            <person name="Rosso M.-N."/>
            <person name="Henrissat B."/>
            <person name="Hibbett D."/>
            <person name="Martinez A.T."/>
            <person name="Grigoriev I.V."/>
        </authorList>
    </citation>
    <scope>NUCLEOTIDE SEQUENCE</scope>
    <source>
        <strain evidence="2">AH 40177</strain>
    </source>
</reference>
<dbReference type="Proteomes" id="UP000772434">
    <property type="component" value="Unassembled WGS sequence"/>
</dbReference>
<dbReference type="EMBL" id="JADNRY010000122">
    <property type="protein sequence ID" value="KAF9064479.1"/>
    <property type="molecule type" value="Genomic_DNA"/>
</dbReference>
<keyword evidence="1" id="KW-0812">Transmembrane</keyword>
<name>A0A9P5PJP5_9AGAR</name>
<feature type="transmembrane region" description="Helical" evidence="1">
    <location>
        <begin position="6"/>
        <end position="26"/>
    </location>
</feature>
<evidence type="ECO:0000256" key="1">
    <source>
        <dbReference type="SAM" id="Phobius"/>
    </source>
</evidence>
<dbReference type="OrthoDB" id="3174341at2759"/>
<keyword evidence="1" id="KW-0472">Membrane</keyword>
<keyword evidence="3" id="KW-1185">Reference proteome</keyword>
<proteinExistence type="predicted"/>
<protein>
    <submittedName>
        <fullName evidence="2">Uncharacterized protein</fullName>
    </submittedName>
</protein>
<feature type="transmembrane region" description="Helical" evidence="1">
    <location>
        <begin position="75"/>
        <end position="94"/>
    </location>
</feature>
<evidence type="ECO:0000313" key="2">
    <source>
        <dbReference type="EMBL" id="KAF9064479.1"/>
    </source>
</evidence>
<dbReference type="AlphaFoldDB" id="A0A9P5PJP5"/>
<keyword evidence="1" id="KW-1133">Transmembrane helix</keyword>
<comment type="caution">
    <text evidence="2">The sequence shown here is derived from an EMBL/GenBank/DDBJ whole genome shotgun (WGS) entry which is preliminary data.</text>
</comment>
<organism evidence="2 3">
    <name type="scientific">Rhodocollybia butyracea</name>
    <dbReference type="NCBI Taxonomy" id="206335"/>
    <lineage>
        <taxon>Eukaryota</taxon>
        <taxon>Fungi</taxon>
        <taxon>Dikarya</taxon>
        <taxon>Basidiomycota</taxon>
        <taxon>Agaricomycotina</taxon>
        <taxon>Agaricomycetes</taxon>
        <taxon>Agaricomycetidae</taxon>
        <taxon>Agaricales</taxon>
        <taxon>Marasmiineae</taxon>
        <taxon>Omphalotaceae</taxon>
        <taxon>Rhodocollybia</taxon>
    </lineage>
</organism>